<dbReference type="STRING" id="1849047.A0A3D8QTH1"/>
<reference evidence="2 3" key="1">
    <citation type="journal article" date="2018" name="IMA Fungus">
        <title>IMA Genome-F 9: Draft genome sequence of Annulohypoxylon stygium, Aspergillus mulundensis, Berkeleyomyces basicola (syn. Thielaviopsis basicola), Ceratocystis smalleyi, two Cercospora beticola strains, Coleophoma cylindrospora, Fusarium fracticaudum, Phialophora cf. hyalina, and Morchella septimelata.</title>
        <authorList>
            <person name="Wingfield B.D."/>
            <person name="Bills G.F."/>
            <person name="Dong Y."/>
            <person name="Huang W."/>
            <person name="Nel W.J."/>
            <person name="Swalarsk-Parry B.S."/>
            <person name="Vaghefi N."/>
            <person name="Wilken P.M."/>
            <person name="An Z."/>
            <person name="de Beer Z.W."/>
            <person name="De Vos L."/>
            <person name="Chen L."/>
            <person name="Duong T.A."/>
            <person name="Gao Y."/>
            <person name="Hammerbacher A."/>
            <person name="Kikkert J.R."/>
            <person name="Li Y."/>
            <person name="Li H."/>
            <person name="Li K."/>
            <person name="Li Q."/>
            <person name="Liu X."/>
            <person name="Ma X."/>
            <person name="Naidoo K."/>
            <person name="Pethybridge S.J."/>
            <person name="Sun J."/>
            <person name="Steenkamp E.T."/>
            <person name="van der Nest M.A."/>
            <person name="van Wyk S."/>
            <person name="Wingfield M.J."/>
            <person name="Xiong C."/>
            <person name="Yue Q."/>
            <person name="Zhang X."/>
        </authorList>
    </citation>
    <scope>NUCLEOTIDE SEQUENCE [LARGE SCALE GENOMIC DNA]</scope>
    <source>
        <strain evidence="2 3">BP6252</strain>
    </source>
</reference>
<comment type="caution">
    <text evidence="2">The sequence shown here is derived from an EMBL/GenBank/DDBJ whole genome shotgun (WGS) entry which is preliminary data.</text>
</comment>
<dbReference type="Proteomes" id="UP000256645">
    <property type="component" value="Unassembled WGS sequence"/>
</dbReference>
<accession>A0A3D8QTH1</accession>
<name>A0A3D8QTH1_9HELO</name>
<protein>
    <submittedName>
        <fullName evidence="2">Uncharacterized protein</fullName>
    </submittedName>
</protein>
<evidence type="ECO:0000313" key="2">
    <source>
        <dbReference type="EMBL" id="RDW65077.1"/>
    </source>
</evidence>
<dbReference type="Pfam" id="PF14223">
    <property type="entry name" value="Retrotran_gag_2"/>
    <property type="match status" value="1"/>
</dbReference>
<evidence type="ECO:0000313" key="3">
    <source>
        <dbReference type="Proteomes" id="UP000256645"/>
    </source>
</evidence>
<feature type="compositionally biased region" description="Low complexity" evidence="1">
    <location>
        <begin position="238"/>
        <end position="248"/>
    </location>
</feature>
<dbReference type="EMBL" id="PDLM01000012">
    <property type="protein sequence ID" value="RDW65077.1"/>
    <property type="molecule type" value="Genomic_DNA"/>
</dbReference>
<evidence type="ECO:0000256" key="1">
    <source>
        <dbReference type="SAM" id="MobiDB-lite"/>
    </source>
</evidence>
<feature type="region of interest" description="Disordered" evidence="1">
    <location>
        <begin position="215"/>
        <end position="248"/>
    </location>
</feature>
<proteinExistence type="predicted"/>
<gene>
    <name evidence="2" type="ORF">BP6252_10728</name>
</gene>
<dbReference type="AlphaFoldDB" id="A0A3D8QTH1"/>
<sequence length="248" mass="28395">MTSAEVFESRFGNVTILKGDNYATFKHDLKKDWTERRTHALVLLCNSVDCVLRSNFRDLITARDVVAIWKELQKFDRSNDPMYILKITKEFQSQRWNPKTEGIRSFISKLQRLRREINKNKITDKKMLDQLLIALPDDLMGRVVSVFYQQDDHDLDKALRIRMKGGTPTGPDAVVEELEVVEDLHRMGEAHRAGFTSQTVPVSFVGKQDINRKTAIPTQDVKGWPPNAPKSKKKKLKSGSVSTSSHNL</sequence>
<keyword evidence="3" id="KW-1185">Reference proteome</keyword>
<organism evidence="2 3">
    <name type="scientific">Coleophoma cylindrospora</name>
    <dbReference type="NCBI Taxonomy" id="1849047"/>
    <lineage>
        <taxon>Eukaryota</taxon>
        <taxon>Fungi</taxon>
        <taxon>Dikarya</taxon>
        <taxon>Ascomycota</taxon>
        <taxon>Pezizomycotina</taxon>
        <taxon>Leotiomycetes</taxon>
        <taxon>Helotiales</taxon>
        <taxon>Dermateaceae</taxon>
        <taxon>Coleophoma</taxon>
    </lineage>
</organism>